<feature type="non-terminal residue" evidence="1">
    <location>
        <position position="58"/>
    </location>
</feature>
<evidence type="ECO:0008006" key="2">
    <source>
        <dbReference type="Google" id="ProtNLM"/>
    </source>
</evidence>
<proteinExistence type="predicted"/>
<organism evidence="1">
    <name type="scientific">hydrothermal vent metagenome</name>
    <dbReference type="NCBI Taxonomy" id="652676"/>
    <lineage>
        <taxon>unclassified sequences</taxon>
        <taxon>metagenomes</taxon>
        <taxon>ecological metagenomes</taxon>
    </lineage>
</organism>
<dbReference type="AlphaFoldDB" id="A0A3B0T8Q1"/>
<gene>
    <name evidence="1" type="ORF">MNBD_BACTEROID05-597</name>
</gene>
<evidence type="ECO:0000313" key="1">
    <source>
        <dbReference type="EMBL" id="VAW14438.1"/>
    </source>
</evidence>
<dbReference type="EMBL" id="UOEN01000219">
    <property type="protein sequence ID" value="VAW14438.1"/>
    <property type="molecule type" value="Genomic_DNA"/>
</dbReference>
<dbReference type="InterPro" id="IPR023627">
    <property type="entry name" value="Rcmb_RecR"/>
</dbReference>
<accession>A0A3B0T8Q1</accession>
<protein>
    <recommendedName>
        <fullName evidence="2">Recombination protein RecR</fullName>
    </recommendedName>
</protein>
<sequence>MSYPKLIETALNELSRLPGVGRRSAERMVFWLLNHSHAEVRLLAESMTGLKEGLRFCR</sequence>
<dbReference type="SUPFAM" id="SSF111304">
    <property type="entry name" value="Recombination protein RecR"/>
    <property type="match status" value="1"/>
</dbReference>
<dbReference type="Gene3D" id="1.10.8.420">
    <property type="entry name" value="RecR Domain 1"/>
    <property type="match status" value="1"/>
</dbReference>
<name>A0A3B0T8Q1_9ZZZZ</name>
<reference evidence="1" key="1">
    <citation type="submission" date="2018-06" db="EMBL/GenBank/DDBJ databases">
        <authorList>
            <person name="Zhirakovskaya E."/>
        </authorList>
    </citation>
    <scope>NUCLEOTIDE SEQUENCE</scope>
</reference>
<dbReference type="Pfam" id="PF21176">
    <property type="entry name" value="RecR_HhH"/>
    <property type="match status" value="1"/>
</dbReference>